<organism evidence="1 2">
    <name type="scientific">Micromonospora coriariae</name>
    <dbReference type="NCBI Taxonomy" id="285665"/>
    <lineage>
        <taxon>Bacteria</taxon>
        <taxon>Bacillati</taxon>
        <taxon>Actinomycetota</taxon>
        <taxon>Actinomycetes</taxon>
        <taxon>Micromonosporales</taxon>
        <taxon>Micromonosporaceae</taxon>
        <taxon>Micromonospora</taxon>
    </lineage>
</organism>
<protein>
    <submittedName>
        <fullName evidence="1">Uncharacterized protein</fullName>
    </submittedName>
</protein>
<reference evidence="2" key="1">
    <citation type="submission" date="2016-06" db="EMBL/GenBank/DDBJ databases">
        <authorList>
            <person name="Varghese N."/>
            <person name="Submissions Spin"/>
        </authorList>
    </citation>
    <scope>NUCLEOTIDE SEQUENCE [LARGE SCALE GENOMIC DNA]</scope>
    <source>
        <strain evidence="2">DSM 44875</strain>
    </source>
</reference>
<sequence length="167" mass="18237">MDRTERERQAAQRRYLGWGLAFEPTMPGLDLARDVVFDDGPNGRVLALVAGTDNVAQSLAVALTTLRGSNVFDATFGFDGLNALAEPVEPTLIREQVRIGIITLLDRDPRVRRIVDVNLDDGRLGAGGTDDATRAALRASRTLQVQVQFETITDDRLSVHLGELPNV</sequence>
<dbReference type="EMBL" id="LT607412">
    <property type="protein sequence ID" value="SCF09732.1"/>
    <property type="molecule type" value="Genomic_DNA"/>
</dbReference>
<dbReference type="Gene3D" id="3.10.450.40">
    <property type="match status" value="1"/>
</dbReference>
<dbReference type="OrthoDB" id="3373701at2"/>
<dbReference type="RefSeq" id="WP_157743283.1">
    <property type="nucleotide sequence ID" value="NZ_LT607412.1"/>
</dbReference>
<evidence type="ECO:0000313" key="1">
    <source>
        <dbReference type="EMBL" id="SCF09732.1"/>
    </source>
</evidence>
<dbReference type="SUPFAM" id="SSF160719">
    <property type="entry name" value="gpW/gp25-like"/>
    <property type="match status" value="1"/>
</dbReference>
<gene>
    <name evidence="1" type="ORF">GA0070607_5506</name>
</gene>
<keyword evidence="2" id="KW-1185">Reference proteome</keyword>
<name>A0A1C4XN28_9ACTN</name>
<dbReference type="Proteomes" id="UP000198243">
    <property type="component" value="Chromosome I"/>
</dbReference>
<evidence type="ECO:0000313" key="2">
    <source>
        <dbReference type="Proteomes" id="UP000198243"/>
    </source>
</evidence>
<proteinExistence type="predicted"/>
<dbReference type="AlphaFoldDB" id="A0A1C4XN28"/>
<accession>A0A1C4XN28</accession>